<evidence type="ECO:0008006" key="4">
    <source>
        <dbReference type="Google" id="ProtNLM"/>
    </source>
</evidence>
<dbReference type="Proteomes" id="UP000305948">
    <property type="component" value="Unassembled WGS sequence"/>
</dbReference>
<dbReference type="EMBL" id="ML213503">
    <property type="protein sequence ID" value="TFK57204.1"/>
    <property type="molecule type" value="Genomic_DNA"/>
</dbReference>
<feature type="signal peptide" evidence="1">
    <location>
        <begin position="1"/>
        <end position="19"/>
    </location>
</feature>
<name>A0A5C3NHL5_9AGAM</name>
<dbReference type="AlphaFoldDB" id="A0A5C3NHL5"/>
<feature type="chain" id="PRO_5023068486" description="Secreted protein" evidence="1">
    <location>
        <begin position="20"/>
        <end position="56"/>
    </location>
</feature>
<evidence type="ECO:0000313" key="2">
    <source>
        <dbReference type="EMBL" id="TFK57204.1"/>
    </source>
</evidence>
<evidence type="ECO:0000313" key="3">
    <source>
        <dbReference type="Proteomes" id="UP000305948"/>
    </source>
</evidence>
<protein>
    <recommendedName>
        <fullName evidence="4">Secreted protein</fullName>
    </recommendedName>
</protein>
<evidence type="ECO:0000256" key="1">
    <source>
        <dbReference type="SAM" id="SignalP"/>
    </source>
</evidence>
<keyword evidence="3" id="KW-1185">Reference proteome</keyword>
<accession>A0A5C3NHL5</accession>
<organism evidence="2 3">
    <name type="scientific">Heliocybe sulcata</name>
    <dbReference type="NCBI Taxonomy" id="5364"/>
    <lineage>
        <taxon>Eukaryota</taxon>
        <taxon>Fungi</taxon>
        <taxon>Dikarya</taxon>
        <taxon>Basidiomycota</taxon>
        <taxon>Agaricomycotina</taxon>
        <taxon>Agaricomycetes</taxon>
        <taxon>Gloeophyllales</taxon>
        <taxon>Gloeophyllaceae</taxon>
        <taxon>Heliocybe</taxon>
    </lineage>
</organism>
<proteinExistence type="predicted"/>
<keyword evidence="1" id="KW-0732">Signal</keyword>
<sequence>MGVFLLYILWSTGYWRLCALVVEAGVPFPPQQDGNRSSRAPKHSEERYVYEHAIRQ</sequence>
<reference evidence="2 3" key="1">
    <citation type="journal article" date="2019" name="Nat. Ecol. Evol.">
        <title>Megaphylogeny resolves global patterns of mushroom evolution.</title>
        <authorList>
            <person name="Varga T."/>
            <person name="Krizsan K."/>
            <person name="Foldi C."/>
            <person name="Dima B."/>
            <person name="Sanchez-Garcia M."/>
            <person name="Sanchez-Ramirez S."/>
            <person name="Szollosi G.J."/>
            <person name="Szarkandi J.G."/>
            <person name="Papp V."/>
            <person name="Albert L."/>
            <person name="Andreopoulos W."/>
            <person name="Angelini C."/>
            <person name="Antonin V."/>
            <person name="Barry K.W."/>
            <person name="Bougher N.L."/>
            <person name="Buchanan P."/>
            <person name="Buyck B."/>
            <person name="Bense V."/>
            <person name="Catcheside P."/>
            <person name="Chovatia M."/>
            <person name="Cooper J."/>
            <person name="Damon W."/>
            <person name="Desjardin D."/>
            <person name="Finy P."/>
            <person name="Geml J."/>
            <person name="Haridas S."/>
            <person name="Hughes K."/>
            <person name="Justo A."/>
            <person name="Karasinski D."/>
            <person name="Kautmanova I."/>
            <person name="Kiss B."/>
            <person name="Kocsube S."/>
            <person name="Kotiranta H."/>
            <person name="LaButti K.M."/>
            <person name="Lechner B.E."/>
            <person name="Liimatainen K."/>
            <person name="Lipzen A."/>
            <person name="Lukacs Z."/>
            <person name="Mihaltcheva S."/>
            <person name="Morgado L.N."/>
            <person name="Niskanen T."/>
            <person name="Noordeloos M.E."/>
            <person name="Ohm R.A."/>
            <person name="Ortiz-Santana B."/>
            <person name="Ovrebo C."/>
            <person name="Racz N."/>
            <person name="Riley R."/>
            <person name="Savchenko A."/>
            <person name="Shiryaev A."/>
            <person name="Soop K."/>
            <person name="Spirin V."/>
            <person name="Szebenyi C."/>
            <person name="Tomsovsky M."/>
            <person name="Tulloss R.E."/>
            <person name="Uehling J."/>
            <person name="Grigoriev I.V."/>
            <person name="Vagvolgyi C."/>
            <person name="Papp T."/>
            <person name="Martin F.M."/>
            <person name="Miettinen O."/>
            <person name="Hibbett D.S."/>
            <person name="Nagy L.G."/>
        </authorList>
    </citation>
    <scope>NUCLEOTIDE SEQUENCE [LARGE SCALE GENOMIC DNA]</scope>
    <source>
        <strain evidence="2 3">OMC1185</strain>
    </source>
</reference>
<gene>
    <name evidence="2" type="ORF">OE88DRAFT_1650837</name>
</gene>